<dbReference type="Proteomes" id="UP000198809">
    <property type="component" value="Unassembled WGS sequence"/>
</dbReference>
<dbReference type="Gene3D" id="3.40.50.720">
    <property type="entry name" value="NAD(P)-binding Rossmann-like Domain"/>
    <property type="match status" value="1"/>
</dbReference>
<evidence type="ECO:0000256" key="1">
    <source>
        <dbReference type="ARBA" id="ARBA00022857"/>
    </source>
</evidence>
<dbReference type="GO" id="GO:0003960">
    <property type="term" value="F:quinone reductase (NADPH) activity"/>
    <property type="evidence" value="ECO:0007669"/>
    <property type="project" value="TreeGrafter"/>
</dbReference>
<dbReference type="EMBL" id="FODH01000012">
    <property type="protein sequence ID" value="SEO82636.1"/>
    <property type="molecule type" value="Genomic_DNA"/>
</dbReference>
<accession>A0A1H8SVY5</accession>
<dbReference type="InterPro" id="IPR011032">
    <property type="entry name" value="GroES-like_sf"/>
</dbReference>
<organism evidence="4 5">
    <name type="scientific">Paenibacillus sophorae</name>
    <dbReference type="NCBI Taxonomy" id="1333845"/>
    <lineage>
        <taxon>Bacteria</taxon>
        <taxon>Bacillati</taxon>
        <taxon>Bacillota</taxon>
        <taxon>Bacilli</taxon>
        <taxon>Bacillales</taxon>
        <taxon>Paenibacillaceae</taxon>
        <taxon>Paenibacillus</taxon>
    </lineage>
</organism>
<gene>
    <name evidence="4" type="ORF">SAMN04487895_112126</name>
</gene>
<dbReference type="InterPro" id="IPR013149">
    <property type="entry name" value="ADH-like_C"/>
</dbReference>
<evidence type="ECO:0000259" key="3">
    <source>
        <dbReference type="SMART" id="SM00829"/>
    </source>
</evidence>
<dbReference type="Gene3D" id="3.90.180.10">
    <property type="entry name" value="Medium-chain alcohol dehydrogenases, catalytic domain"/>
    <property type="match status" value="1"/>
</dbReference>
<dbReference type="GO" id="GO:0005829">
    <property type="term" value="C:cytosol"/>
    <property type="evidence" value="ECO:0007669"/>
    <property type="project" value="TreeGrafter"/>
</dbReference>
<protein>
    <submittedName>
        <fullName evidence="4">NADPH:quinone reductase</fullName>
    </submittedName>
</protein>
<keyword evidence="2" id="KW-0560">Oxidoreductase</keyword>
<evidence type="ECO:0000313" key="5">
    <source>
        <dbReference type="Proteomes" id="UP000198809"/>
    </source>
</evidence>
<dbReference type="InterPro" id="IPR020843">
    <property type="entry name" value="ER"/>
</dbReference>
<dbReference type="Pfam" id="PF00107">
    <property type="entry name" value="ADH_zinc_N"/>
    <property type="match status" value="1"/>
</dbReference>
<dbReference type="InterPro" id="IPR013154">
    <property type="entry name" value="ADH-like_N"/>
</dbReference>
<sequence>MMKAMVIDGFGGVEKLRLMELPDLKPAPGNLTIDVAYAGVGYADILLRRGEFGSSFSMPLIPGLEVSGYVRAIGEGVEGFYVGQPVASMTLLNLGGYATMANVRASLTVPLDSLGSELDLATAAASIVNLTTAYMAIKDVHRMQAGSKVLIHAAAGGLGSFLGQVAKRLGAKHVMGTVGSTGKLKLAESLGYDELFIREEFVERVLDATGGAGVDAVFDPVGGEARSRSLQVLSPLGQLVVVGNASGEPDMLQSMNGLWIGNQAIAGFSLGGYAETAPNKVGAAAKEALGMLARGELRSEVSGVYPLEQAAETHLLLEKKNTIGKIVLQIQ</sequence>
<dbReference type="PANTHER" id="PTHR48106">
    <property type="entry name" value="QUINONE OXIDOREDUCTASE PIG3-RELATED"/>
    <property type="match status" value="1"/>
</dbReference>
<dbReference type="GO" id="GO:0070402">
    <property type="term" value="F:NADPH binding"/>
    <property type="evidence" value="ECO:0007669"/>
    <property type="project" value="TreeGrafter"/>
</dbReference>
<dbReference type="SUPFAM" id="SSF50129">
    <property type="entry name" value="GroES-like"/>
    <property type="match status" value="1"/>
</dbReference>
<name>A0A1H8SVY5_9BACL</name>
<evidence type="ECO:0000313" key="4">
    <source>
        <dbReference type="EMBL" id="SEO82636.1"/>
    </source>
</evidence>
<dbReference type="InterPro" id="IPR036291">
    <property type="entry name" value="NAD(P)-bd_dom_sf"/>
</dbReference>
<evidence type="ECO:0000256" key="2">
    <source>
        <dbReference type="ARBA" id="ARBA00023002"/>
    </source>
</evidence>
<dbReference type="SUPFAM" id="SSF51735">
    <property type="entry name" value="NAD(P)-binding Rossmann-fold domains"/>
    <property type="match status" value="1"/>
</dbReference>
<dbReference type="Pfam" id="PF08240">
    <property type="entry name" value="ADH_N"/>
    <property type="match status" value="1"/>
</dbReference>
<keyword evidence="1" id="KW-0521">NADP</keyword>
<reference evidence="4 5" key="1">
    <citation type="submission" date="2016-10" db="EMBL/GenBank/DDBJ databases">
        <authorList>
            <person name="de Groot N.N."/>
        </authorList>
    </citation>
    <scope>NUCLEOTIDE SEQUENCE [LARGE SCALE GENOMIC DNA]</scope>
    <source>
        <strain evidence="4 5">CGMCC 1.10238</strain>
    </source>
</reference>
<dbReference type="SMART" id="SM00829">
    <property type="entry name" value="PKS_ER"/>
    <property type="match status" value="1"/>
</dbReference>
<dbReference type="GO" id="GO:0035925">
    <property type="term" value="F:mRNA 3'-UTR AU-rich region binding"/>
    <property type="evidence" value="ECO:0007669"/>
    <property type="project" value="TreeGrafter"/>
</dbReference>
<feature type="domain" description="Enoyl reductase (ER)" evidence="3">
    <location>
        <begin position="11"/>
        <end position="328"/>
    </location>
</feature>
<dbReference type="RefSeq" id="WP_246590602.1">
    <property type="nucleotide sequence ID" value="NZ_CP076607.1"/>
</dbReference>
<dbReference type="AlphaFoldDB" id="A0A1H8SVY5"/>
<proteinExistence type="predicted"/>
<dbReference type="STRING" id="1333845.SAMN04487895_112126"/>
<dbReference type="PANTHER" id="PTHR48106:SF13">
    <property type="entry name" value="QUINONE OXIDOREDUCTASE-RELATED"/>
    <property type="match status" value="1"/>
</dbReference>